<dbReference type="InParanoid" id="A0A1E7F249"/>
<sequence length="240" mass="26677">MVLLLIANTVTSFTHHAFTTATTNSCRSIVSASTATSSLYLLPTTAAFTKRRTSSAFYFANKNNDDVAVGDDNETAGTTDTDTDTDTDNTAKIKEIKKLFDIDEIATTEDTTKAAMEIKKIFDIDEMGYTIMIRDEYSKDSTTGDYILTPTNIITAIQQDSMFGEDFEDYYQKYNTNSNTDSDNTNDSIQILDIGKYSDDFSTCTPLPIEQKLTIEEKGNYLVNISLTKDISTTIRISVD</sequence>
<keyword evidence="2" id="KW-1185">Reference proteome</keyword>
<dbReference type="EMBL" id="KV784366">
    <property type="protein sequence ID" value="OEU11903.1"/>
    <property type="molecule type" value="Genomic_DNA"/>
</dbReference>
<accession>A0A1E7F249</accession>
<dbReference type="AlphaFoldDB" id="A0A1E7F249"/>
<dbReference type="OrthoDB" id="52976at2759"/>
<protein>
    <submittedName>
        <fullName evidence="1">Uncharacterized protein</fullName>
    </submittedName>
</protein>
<proteinExistence type="predicted"/>
<dbReference type="KEGG" id="fcy:FRACYDRAFT_245024"/>
<organism evidence="1 2">
    <name type="scientific">Fragilariopsis cylindrus CCMP1102</name>
    <dbReference type="NCBI Taxonomy" id="635003"/>
    <lineage>
        <taxon>Eukaryota</taxon>
        <taxon>Sar</taxon>
        <taxon>Stramenopiles</taxon>
        <taxon>Ochrophyta</taxon>
        <taxon>Bacillariophyta</taxon>
        <taxon>Bacillariophyceae</taxon>
        <taxon>Bacillariophycidae</taxon>
        <taxon>Bacillariales</taxon>
        <taxon>Bacillariaceae</taxon>
        <taxon>Fragilariopsis</taxon>
    </lineage>
</organism>
<evidence type="ECO:0000313" key="2">
    <source>
        <dbReference type="Proteomes" id="UP000095751"/>
    </source>
</evidence>
<evidence type="ECO:0000313" key="1">
    <source>
        <dbReference type="EMBL" id="OEU11903.1"/>
    </source>
</evidence>
<gene>
    <name evidence="1" type="ORF">FRACYDRAFT_245024</name>
</gene>
<reference evidence="1 2" key="1">
    <citation type="submission" date="2016-09" db="EMBL/GenBank/DDBJ databases">
        <title>Extensive genetic diversity and differential bi-allelic expression allows diatom success in the polar Southern Ocean.</title>
        <authorList>
            <consortium name="DOE Joint Genome Institute"/>
            <person name="Mock T."/>
            <person name="Otillar R.P."/>
            <person name="Strauss J."/>
            <person name="Dupont C."/>
            <person name="Frickenhaus S."/>
            <person name="Maumus F."/>
            <person name="Mcmullan M."/>
            <person name="Sanges R."/>
            <person name="Schmutz J."/>
            <person name="Toseland A."/>
            <person name="Valas R."/>
            <person name="Veluchamy A."/>
            <person name="Ward B.J."/>
            <person name="Allen A."/>
            <person name="Barry K."/>
            <person name="Falciatore A."/>
            <person name="Ferrante M."/>
            <person name="Fortunato A.E."/>
            <person name="Gloeckner G."/>
            <person name="Gruber A."/>
            <person name="Hipkin R."/>
            <person name="Janech M."/>
            <person name="Kroth P."/>
            <person name="Leese F."/>
            <person name="Lindquist E."/>
            <person name="Lyon B.R."/>
            <person name="Martin J."/>
            <person name="Mayer C."/>
            <person name="Parker M."/>
            <person name="Quesneville H."/>
            <person name="Raymond J."/>
            <person name="Uhlig C."/>
            <person name="Valentin K.U."/>
            <person name="Worden A.Z."/>
            <person name="Armbrust E.V."/>
            <person name="Bowler C."/>
            <person name="Green B."/>
            <person name="Moulton V."/>
            <person name="Van Oosterhout C."/>
            <person name="Grigoriev I."/>
        </authorList>
    </citation>
    <scope>NUCLEOTIDE SEQUENCE [LARGE SCALE GENOMIC DNA]</scope>
    <source>
        <strain evidence="1 2">CCMP1102</strain>
    </source>
</reference>
<name>A0A1E7F249_9STRA</name>
<dbReference type="Proteomes" id="UP000095751">
    <property type="component" value="Unassembled WGS sequence"/>
</dbReference>